<dbReference type="Pfam" id="PF02237">
    <property type="entry name" value="BPL_C"/>
    <property type="match status" value="1"/>
</dbReference>
<dbReference type="GO" id="GO:0003677">
    <property type="term" value="F:DNA binding"/>
    <property type="evidence" value="ECO:0007669"/>
    <property type="project" value="UniProtKB-UniRule"/>
</dbReference>
<dbReference type="GO" id="GO:0005737">
    <property type="term" value="C:cytoplasm"/>
    <property type="evidence" value="ECO:0007669"/>
    <property type="project" value="TreeGrafter"/>
</dbReference>
<dbReference type="HAMAP" id="MF_00978">
    <property type="entry name" value="Bifunct_BirA"/>
    <property type="match status" value="1"/>
</dbReference>
<dbReference type="InterPro" id="IPR013196">
    <property type="entry name" value="HTH_11"/>
</dbReference>
<feature type="binding site" evidence="5">
    <location>
        <position position="113"/>
    </location>
    <ligand>
        <name>biotin</name>
        <dbReference type="ChEBI" id="CHEBI:57586"/>
    </ligand>
</feature>
<dbReference type="InterPro" id="IPR030855">
    <property type="entry name" value="Bifunct_BirA"/>
</dbReference>
<dbReference type="InterPro" id="IPR011991">
    <property type="entry name" value="ArsR-like_HTH"/>
</dbReference>
<dbReference type="Pfam" id="PF08279">
    <property type="entry name" value="HTH_11"/>
    <property type="match status" value="1"/>
</dbReference>
<keyword evidence="4 5" id="KW-0092">Biotin</keyword>
<dbReference type="SUPFAM" id="SSF50037">
    <property type="entry name" value="C-terminal domain of transcriptional repressors"/>
    <property type="match status" value="1"/>
</dbReference>
<evidence type="ECO:0000256" key="5">
    <source>
        <dbReference type="HAMAP-Rule" id="MF_00978"/>
    </source>
</evidence>
<dbReference type="Gene3D" id="3.30.930.10">
    <property type="entry name" value="Bira Bifunctional Protein, Domain 2"/>
    <property type="match status" value="1"/>
</dbReference>
<dbReference type="InterPro" id="IPR004143">
    <property type="entry name" value="BPL_LPL_catalytic"/>
</dbReference>
<dbReference type="CDD" id="cd00090">
    <property type="entry name" value="HTH_ARSR"/>
    <property type="match status" value="1"/>
</dbReference>
<comment type="function">
    <text evidence="5">Acts both as a biotin--[acetyl-CoA-carboxylase] ligase and a repressor.</text>
</comment>
<comment type="similarity">
    <text evidence="5">Belongs to the biotin--protein ligase family.</text>
</comment>
<dbReference type="PROSITE" id="PS51733">
    <property type="entry name" value="BPL_LPL_CATALYTIC"/>
    <property type="match status" value="1"/>
</dbReference>
<proteinExistence type="inferred from homology"/>
<feature type="binding site" evidence="5">
    <location>
        <position position="183"/>
    </location>
    <ligand>
        <name>biotin</name>
        <dbReference type="ChEBI" id="CHEBI:57586"/>
    </ligand>
</feature>
<keyword evidence="5" id="KW-0804">Transcription</keyword>
<keyword evidence="1 5" id="KW-0436">Ligase</keyword>
<evidence type="ECO:0000256" key="4">
    <source>
        <dbReference type="ARBA" id="ARBA00023267"/>
    </source>
</evidence>
<sequence length="327" mass="36819">MREKIIDILKDNKESFISGQEISDRLKVSRTAVWKYISKLKEDGYIIQSVSRKGYRLLQSPDILEPNLIDEELNTEYIGRNIIHYSSVDSTNMEAKKIALEVEEGTTIISEEQLKGKGRLGRNWTSPKGKGIWMSIILKPDISPTEASKVTQIGAASVSKAIEEIGIKNKIKWPNDIVIKGKKTCGILTEMSGEINRVNYIVVGIGINVNLEEGDFPEDLREVGTSLRIEKKQVIDRVNLVSNVINNFEYLYKDFINTRSIKKSIDICKESSALLHKRVRVIKGDNIEEAVAIDINDDGHLIVKYDDGNIKEIISGEISIRGIKGYI</sequence>
<dbReference type="CDD" id="cd16442">
    <property type="entry name" value="BPL"/>
    <property type="match status" value="1"/>
</dbReference>
<dbReference type="GO" id="GO:0006355">
    <property type="term" value="P:regulation of DNA-templated transcription"/>
    <property type="evidence" value="ECO:0007669"/>
    <property type="project" value="UniProtKB-UniRule"/>
</dbReference>
<dbReference type="GO" id="GO:0005524">
    <property type="term" value="F:ATP binding"/>
    <property type="evidence" value="ECO:0007669"/>
    <property type="project" value="UniProtKB-UniRule"/>
</dbReference>
<comment type="catalytic activity">
    <reaction evidence="5">
        <text>biotin + L-lysyl-[protein] + ATP = N(6)-biotinyl-L-lysyl-[protein] + AMP + diphosphate + H(+)</text>
        <dbReference type="Rhea" id="RHEA:11756"/>
        <dbReference type="Rhea" id="RHEA-COMP:9752"/>
        <dbReference type="Rhea" id="RHEA-COMP:10505"/>
        <dbReference type="ChEBI" id="CHEBI:15378"/>
        <dbReference type="ChEBI" id="CHEBI:29969"/>
        <dbReference type="ChEBI" id="CHEBI:30616"/>
        <dbReference type="ChEBI" id="CHEBI:33019"/>
        <dbReference type="ChEBI" id="CHEBI:57586"/>
        <dbReference type="ChEBI" id="CHEBI:83144"/>
        <dbReference type="ChEBI" id="CHEBI:456215"/>
        <dbReference type="EC" id="6.3.4.15"/>
    </reaction>
</comment>
<gene>
    <name evidence="5" type="primary">birA</name>
    <name evidence="7" type="ORF">GOQ27_03750</name>
</gene>
<keyword evidence="2 5" id="KW-0547">Nucleotide-binding</keyword>
<name>A0A942Z5L4_9FIRM</name>
<dbReference type="SUPFAM" id="SSF55681">
    <property type="entry name" value="Class II aaRS and biotin synthetases"/>
    <property type="match status" value="1"/>
</dbReference>
<dbReference type="Gene3D" id="2.30.30.100">
    <property type="match status" value="1"/>
</dbReference>
<dbReference type="PANTHER" id="PTHR12835">
    <property type="entry name" value="BIOTIN PROTEIN LIGASE"/>
    <property type="match status" value="1"/>
</dbReference>
<evidence type="ECO:0000313" key="8">
    <source>
        <dbReference type="Proteomes" id="UP000724672"/>
    </source>
</evidence>
<dbReference type="InterPro" id="IPR036390">
    <property type="entry name" value="WH_DNA-bd_sf"/>
</dbReference>
<keyword evidence="5" id="KW-0678">Repressor</keyword>
<organism evidence="7 8">
    <name type="scientific">Anaeromonas frigoriresistens</name>
    <dbReference type="NCBI Taxonomy" id="2683708"/>
    <lineage>
        <taxon>Bacteria</taxon>
        <taxon>Bacillati</taxon>
        <taxon>Bacillota</taxon>
        <taxon>Tissierellia</taxon>
        <taxon>Tissierellales</taxon>
        <taxon>Thermohalobacteraceae</taxon>
        <taxon>Anaeromonas</taxon>
    </lineage>
</organism>
<dbReference type="SUPFAM" id="SSF46785">
    <property type="entry name" value="Winged helix' DNA-binding domain"/>
    <property type="match status" value="1"/>
</dbReference>
<accession>A0A942Z5L4</accession>
<protein>
    <recommendedName>
        <fullName evidence="5">Bifunctional ligase/repressor BirA</fullName>
    </recommendedName>
    <alternativeName>
        <fullName evidence="5">Biotin--[acetyl-CoA-carboxylase] ligase</fullName>
        <ecNumber evidence="5">6.3.4.15</ecNumber>
    </alternativeName>
    <alternativeName>
        <fullName evidence="5">Biotin--protein ligase</fullName>
    </alternativeName>
    <alternativeName>
        <fullName evidence="5">Biotin-[acetyl-CoA carboxylase] synthetase</fullName>
    </alternativeName>
</protein>
<dbReference type="InterPro" id="IPR036388">
    <property type="entry name" value="WH-like_DNA-bd_sf"/>
</dbReference>
<feature type="binding site" evidence="5">
    <location>
        <begin position="90"/>
        <end position="92"/>
    </location>
    <ligand>
        <name>biotin</name>
        <dbReference type="ChEBI" id="CHEBI:57586"/>
    </ligand>
</feature>
<dbReference type="InterPro" id="IPR008988">
    <property type="entry name" value="Transcriptional_repressor_C"/>
</dbReference>
<comment type="caution">
    <text evidence="7">The sequence shown here is derived from an EMBL/GenBank/DDBJ whole genome shotgun (WGS) entry which is preliminary data.</text>
</comment>
<evidence type="ECO:0000256" key="1">
    <source>
        <dbReference type="ARBA" id="ARBA00022598"/>
    </source>
</evidence>
<dbReference type="GO" id="GO:0016740">
    <property type="term" value="F:transferase activity"/>
    <property type="evidence" value="ECO:0007669"/>
    <property type="project" value="UniProtKB-ARBA"/>
</dbReference>
<dbReference type="NCBIfam" id="TIGR00121">
    <property type="entry name" value="birA_ligase"/>
    <property type="match status" value="1"/>
</dbReference>
<dbReference type="InterPro" id="IPR045864">
    <property type="entry name" value="aa-tRNA-synth_II/BPL/LPL"/>
</dbReference>
<dbReference type="EC" id="6.3.4.15" evidence="5"/>
<evidence type="ECO:0000259" key="6">
    <source>
        <dbReference type="PROSITE" id="PS51733"/>
    </source>
</evidence>
<dbReference type="Pfam" id="PF03099">
    <property type="entry name" value="BPL_LplA_LipB"/>
    <property type="match status" value="1"/>
</dbReference>
<evidence type="ECO:0000313" key="7">
    <source>
        <dbReference type="EMBL" id="MBS4537561.1"/>
    </source>
</evidence>
<dbReference type="GO" id="GO:0009249">
    <property type="term" value="P:protein lipoylation"/>
    <property type="evidence" value="ECO:0007669"/>
    <property type="project" value="UniProtKB-ARBA"/>
</dbReference>
<reference evidence="7" key="1">
    <citation type="submission" date="2019-12" db="EMBL/GenBank/DDBJ databases">
        <title>Clostridiaceae gen. nov. sp. nov., isolated from sediment in Xinjiang, China.</title>
        <authorList>
            <person name="Zhang R."/>
        </authorList>
    </citation>
    <scope>NUCLEOTIDE SEQUENCE</scope>
    <source>
        <strain evidence="7">D2Q-11</strain>
    </source>
</reference>
<dbReference type="InterPro" id="IPR004408">
    <property type="entry name" value="Biotin_CoA_COase_ligase"/>
</dbReference>
<feature type="domain" description="BPL/LPL catalytic" evidence="6">
    <location>
        <begin position="67"/>
        <end position="256"/>
    </location>
</feature>
<keyword evidence="3 5" id="KW-0067">ATP-binding</keyword>
<dbReference type="AlphaFoldDB" id="A0A942Z5L4"/>
<dbReference type="RefSeq" id="WP_203365491.1">
    <property type="nucleotide sequence ID" value="NZ_WSFT01000019.1"/>
</dbReference>
<dbReference type="GO" id="GO:0004077">
    <property type="term" value="F:biotin--[biotin carboxyl-carrier protein] ligase activity"/>
    <property type="evidence" value="ECO:0007669"/>
    <property type="project" value="UniProtKB-UniRule"/>
</dbReference>
<dbReference type="InterPro" id="IPR003142">
    <property type="entry name" value="BPL_C"/>
</dbReference>
<dbReference type="Proteomes" id="UP000724672">
    <property type="component" value="Unassembled WGS sequence"/>
</dbReference>
<feature type="DNA-binding region" description="H-T-H motif" evidence="5">
    <location>
        <begin position="19"/>
        <end position="38"/>
    </location>
</feature>
<comment type="caution">
    <text evidence="5">Lacks conserved residue(s) required for the propagation of feature annotation.</text>
</comment>
<evidence type="ECO:0000256" key="2">
    <source>
        <dbReference type="ARBA" id="ARBA00022741"/>
    </source>
</evidence>
<dbReference type="PANTHER" id="PTHR12835:SF5">
    <property type="entry name" value="BIOTIN--PROTEIN LIGASE"/>
    <property type="match status" value="1"/>
</dbReference>
<evidence type="ECO:0000256" key="3">
    <source>
        <dbReference type="ARBA" id="ARBA00022840"/>
    </source>
</evidence>
<keyword evidence="5" id="KW-0238">DNA-binding</keyword>
<keyword evidence="8" id="KW-1185">Reference proteome</keyword>
<keyword evidence="5" id="KW-0805">Transcription regulation</keyword>
<dbReference type="Gene3D" id="1.10.10.10">
    <property type="entry name" value="Winged helix-like DNA-binding domain superfamily/Winged helix DNA-binding domain"/>
    <property type="match status" value="1"/>
</dbReference>
<dbReference type="EMBL" id="WSFT01000019">
    <property type="protein sequence ID" value="MBS4537561.1"/>
    <property type="molecule type" value="Genomic_DNA"/>
</dbReference>